<dbReference type="Proteomes" id="UP000050911">
    <property type="component" value="Unassembled WGS sequence"/>
</dbReference>
<dbReference type="PATRIC" id="fig|1302272.5.peg.2571"/>
<dbReference type="Gene3D" id="2.60.300.12">
    <property type="entry name" value="HesB-like domain"/>
    <property type="match status" value="1"/>
</dbReference>
<accession>A0A0R1HVQ5</accession>
<sequence length="123" mass="13370">MDDKVQARLKAHMTAPDDQLILDLDDGVGNYSSVGNCSLDTSFQLLIVTKENLDPTYNAEVASPLGPVFIKDYTTTYIEGSPKLDLNKYGMIRLKTQAGTVDESVAIKDYPEVVAAAGKTHDC</sequence>
<reference evidence="2 3" key="1">
    <citation type="journal article" date="2015" name="Genome Announc.">
        <title>Expanding the biotechnology potential of lactobacilli through comparative genomics of 213 strains and associated genera.</title>
        <authorList>
            <person name="Sun Z."/>
            <person name="Harris H.M."/>
            <person name="McCann A."/>
            <person name="Guo C."/>
            <person name="Argimon S."/>
            <person name="Zhang W."/>
            <person name="Yang X."/>
            <person name="Jeffery I.B."/>
            <person name="Cooney J.C."/>
            <person name="Kagawa T.F."/>
            <person name="Liu W."/>
            <person name="Song Y."/>
            <person name="Salvetti E."/>
            <person name="Wrobel A."/>
            <person name="Rasinkangas P."/>
            <person name="Parkhill J."/>
            <person name="Rea M.C."/>
            <person name="O'Sullivan O."/>
            <person name="Ritari J."/>
            <person name="Douillard F.P."/>
            <person name="Paul Ross R."/>
            <person name="Yang R."/>
            <person name="Briner A.E."/>
            <person name="Felis G.E."/>
            <person name="de Vos W.M."/>
            <person name="Barrangou R."/>
            <person name="Klaenhammer T.R."/>
            <person name="Caufield P.W."/>
            <person name="Cui Y."/>
            <person name="Zhang H."/>
            <person name="O'Toole P.W."/>
        </authorList>
    </citation>
    <scope>NUCLEOTIDE SEQUENCE [LARGE SCALE GENOMIC DNA]</scope>
    <source>
        <strain evidence="2 3">JCM 15530</strain>
    </source>
</reference>
<evidence type="ECO:0000313" key="2">
    <source>
        <dbReference type="EMBL" id="KRK47402.1"/>
    </source>
</evidence>
<comment type="caution">
    <text evidence="2">The sequence shown here is derived from an EMBL/GenBank/DDBJ whole genome shotgun (WGS) entry which is preliminary data.</text>
</comment>
<protein>
    <recommendedName>
        <fullName evidence="1">Core domain-containing protein</fullName>
    </recommendedName>
</protein>
<evidence type="ECO:0000259" key="1">
    <source>
        <dbReference type="Pfam" id="PF01521"/>
    </source>
</evidence>
<organism evidence="2 3">
    <name type="scientific">Secundilactobacillus kimchicus JCM 15530</name>
    <dbReference type="NCBI Taxonomy" id="1302272"/>
    <lineage>
        <taxon>Bacteria</taxon>
        <taxon>Bacillati</taxon>
        <taxon>Bacillota</taxon>
        <taxon>Bacilli</taxon>
        <taxon>Lactobacillales</taxon>
        <taxon>Lactobacillaceae</taxon>
        <taxon>Secundilactobacillus</taxon>
    </lineage>
</organism>
<feature type="domain" description="Core" evidence="1">
    <location>
        <begin position="1"/>
        <end position="109"/>
    </location>
</feature>
<dbReference type="EMBL" id="AZCX01000009">
    <property type="protein sequence ID" value="KRK47402.1"/>
    <property type="molecule type" value="Genomic_DNA"/>
</dbReference>
<gene>
    <name evidence="2" type="ORF">FC96_GL002521</name>
</gene>
<name>A0A0R1HVQ5_9LACO</name>
<dbReference type="STRING" id="1302272.FC96_GL002521"/>
<dbReference type="Pfam" id="PF01521">
    <property type="entry name" value="Fe-S_biosyn"/>
    <property type="match status" value="1"/>
</dbReference>
<dbReference type="InterPro" id="IPR000361">
    <property type="entry name" value="ATAP_core_dom"/>
</dbReference>
<evidence type="ECO:0000313" key="3">
    <source>
        <dbReference type="Proteomes" id="UP000050911"/>
    </source>
</evidence>
<dbReference type="InterPro" id="IPR035903">
    <property type="entry name" value="HesB-like_dom_sf"/>
</dbReference>
<dbReference type="SUPFAM" id="SSF89360">
    <property type="entry name" value="HesB-like domain"/>
    <property type="match status" value="1"/>
</dbReference>
<keyword evidence="3" id="KW-1185">Reference proteome</keyword>
<dbReference type="AlphaFoldDB" id="A0A0R1HVQ5"/>
<proteinExistence type="predicted"/>